<dbReference type="SUPFAM" id="SSF47060">
    <property type="entry name" value="S15/NS1 RNA-binding domain"/>
    <property type="match status" value="1"/>
</dbReference>
<accession>A0A401TG21</accession>
<protein>
    <submittedName>
        <fullName evidence="1">Uncharacterized protein</fullName>
    </submittedName>
</protein>
<dbReference type="Proteomes" id="UP000287033">
    <property type="component" value="Unassembled WGS sequence"/>
</dbReference>
<dbReference type="InterPro" id="IPR009068">
    <property type="entry name" value="uS15_NS1_RNA-bd_sf"/>
</dbReference>
<organism evidence="1 2">
    <name type="scientific">Chiloscyllium punctatum</name>
    <name type="common">Brownbanded bambooshark</name>
    <name type="synonym">Hemiscyllium punctatum</name>
    <dbReference type="NCBI Taxonomy" id="137246"/>
    <lineage>
        <taxon>Eukaryota</taxon>
        <taxon>Metazoa</taxon>
        <taxon>Chordata</taxon>
        <taxon>Craniata</taxon>
        <taxon>Vertebrata</taxon>
        <taxon>Chondrichthyes</taxon>
        <taxon>Elasmobranchii</taxon>
        <taxon>Galeomorphii</taxon>
        <taxon>Galeoidea</taxon>
        <taxon>Orectolobiformes</taxon>
        <taxon>Hemiscylliidae</taxon>
        <taxon>Chiloscyllium</taxon>
    </lineage>
</organism>
<gene>
    <name evidence="1" type="ORF">chiPu_0025567</name>
</gene>
<sequence length="52" mass="5744">NMADRAALELAVKQQGELVRKLKADQAPPDQVGLLIKSGSCGLWIRGLEWRL</sequence>
<dbReference type="AlphaFoldDB" id="A0A401TG21"/>
<feature type="non-terminal residue" evidence="1">
    <location>
        <position position="1"/>
    </location>
</feature>
<comment type="caution">
    <text evidence="1">The sequence shown here is derived from an EMBL/GenBank/DDBJ whole genome shotgun (WGS) entry which is preliminary data.</text>
</comment>
<reference evidence="1 2" key="1">
    <citation type="journal article" date="2018" name="Nat. Ecol. Evol.">
        <title>Shark genomes provide insights into elasmobranch evolution and the origin of vertebrates.</title>
        <authorList>
            <person name="Hara Y"/>
            <person name="Yamaguchi K"/>
            <person name="Onimaru K"/>
            <person name="Kadota M"/>
            <person name="Koyanagi M"/>
            <person name="Keeley SD"/>
            <person name="Tatsumi K"/>
            <person name="Tanaka K"/>
            <person name="Motone F"/>
            <person name="Kageyama Y"/>
            <person name="Nozu R"/>
            <person name="Adachi N"/>
            <person name="Nishimura O"/>
            <person name="Nakagawa R"/>
            <person name="Tanegashima C"/>
            <person name="Kiyatake I"/>
            <person name="Matsumoto R"/>
            <person name="Murakumo K"/>
            <person name="Nishida K"/>
            <person name="Terakita A"/>
            <person name="Kuratani S"/>
            <person name="Sato K"/>
            <person name="Hyodo S Kuraku.S."/>
        </authorList>
    </citation>
    <scope>NUCLEOTIDE SEQUENCE [LARGE SCALE GENOMIC DNA]</scope>
</reference>
<proteinExistence type="predicted"/>
<keyword evidence="2" id="KW-1185">Reference proteome</keyword>
<dbReference type="EMBL" id="BEZZ01061278">
    <property type="protein sequence ID" value="GCC41597.1"/>
    <property type="molecule type" value="Genomic_DNA"/>
</dbReference>
<evidence type="ECO:0000313" key="1">
    <source>
        <dbReference type="EMBL" id="GCC41597.1"/>
    </source>
</evidence>
<dbReference type="Gene3D" id="1.10.287.10">
    <property type="entry name" value="S15/NS1, RNA-binding"/>
    <property type="match status" value="1"/>
</dbReference>
<evidence type="ECO:0000313" key="2">
    <source>
        <dbReference type="Proteomes" id="UP000287033"/>
    </source>
</evidence>
<name>A0A401TG21_CHIPU</name>